<accession>A0ABM9QNB5</accession>
<comment type="caution">
    <text evidence="1">The sequence shown here is derived from an EMBL/GenBank/DDBJ whole genome shotgun (WGS) entry which is preliminary data.</text>
</comment>
<sequence>MKVLHITNAYPYEGHPEYGCFIYEQINSLDKRIDSEVYFINAHKLGTLEYFKSIPKIREMAKESDVIHCHHLFSFIALKLSFAKRKPVVLSFLNDWTKEVKLNIPERLKHLLCFFYSRKPEKVIFKSFIPDFLNSDKYLFLPNGVDTAYFDIQDKSLSKDKLSLCKESNYILFVSSKNLYRHQKRYDIFLKVMEYLNSNYPEMNYLPLTMSVDDRETAKNKINSSSLHLLCSDYEGSPNSVKEALSSGVPVVSRPAGSVEDLLNGTPFTALVDSDDHIKIANEIHKILTLDIDRVKIREALLKKNLSKEQVAGQLHNTYSSLISVEH</sequence>
<name>A0ABM9QNB5_9VIBR</name>
<reference evidence="1 2" key="1">
    <citation type="submission" date="2014-06" db="EMBL/GenBank/DDBJ databases">
        <authorList>
            <person name="Le Roux F."/>
        </authorList>
    </citation>
    <scope>NUCLEOTIDE SEQUENCE [LARGE SCALE GENOMIC DNA]</scope>
    <source>
        <strain evidence="1 2">J5-4</strain>
    </source>
</reference>
<dbReference type="CDD" id="cd03801">
    <property type="entry name" value="GT4_PimA-like"/>
    <property type="match status" value="1"/>
</dbReference>
<dbReference type="InterPro" id="IPR050194">
    <property type="entry name" value="Glycosyltransferase_grp1"/>
</dbReference>
<dbReference type="Pfam" id="PF13692">
    <property type="entry name" value="Glyco_trans_1_4"/>
    <property type="match status" value="1"/>
</dbReference>
<evidence type="ECO:0000313" key="1">
    <source>
        <dbReference type="EMBL" id="CDT05279.1"/>
    </source>
</evidence>
<organism evidence="1 2">
    <name type="scientific">Vibrio crassostreae</name>
    <dbReference type="NCBI Taxonomy" id="246167"/>
    <lineage>
        <taxon>Bacteria</taxon>
        <taxon>Pseudomonadati</taxon>
        <taxon>Pseudomonadota</taxon>
        <taxon>Gammaproteobacteria</taxon>
        <taxon>Vibrionales</taxon>
        <taxon>Vibrionaceae</taxon>
        <taxon>Vibrio</taxon>
    </lineage>
</organism>
<gene>
    <name evidence="1" type="ORF">VCR4J5_1470034</name>
</gene>
<keyword evidence="1" id="KW-0808">Transferase</keyword>
<dbReference type="PANTHER" id="PTHR45947:SF3">
    <property type="entry name" value="SULFOQUINOVOSYL TRANSFERASE SQD2"/>
    <property type="match status" value="1"/>
</dbReference>
<dbReference type="GO" id="GO:0016740">
    <property type="term" value="F:transferase activity"/>
    <property type="evidence" value="ECO:0007669"/>
    <property type="project" value="UniProtKB-KW"/>
</dbReference>
<dbReference type="PANTHER" id="PTHR45947">
    <property type="entry name" value="SULFOQUINOVOSYL TRANSFERASE SQD2"/>
    <property type="match status" value="1"/>
</dbReference>
<protein>
    <submittedName>
        <fullName evidence="1">Glycosyl transferase group 1</fullName>
    </submittedName>
</protein>
<proteinExistence type="predicted"/>
<dbReference type="EMBL" id="CCJX01000054">
    <property type="protein sequence ID" value="CDT05279.1"/>
    <property type="molecule type" value="Genomic_DNA"/>
</dbReference>
<dbReference type="RefSeq" id="WP_048661386.1">
    <property type="nucleotide sequence ID" value="NZ_CAWMAN010000103.1"/>
</dbReference>
<dbReference type="SUPFAM" id="SSF53756">
    <property type="entry name" value="UDP-Glycosyltransferase/glycogen phosphorylase"/>
    <property type="match status" value="1"/>
</dbReference>
<dbReference type="Gene3D" id="3.40.50.2000">
    <property type="entry name" value="Glycogen Phosphorylase B"/>
    <property type="match status" value="3"/>
</dbReference>
<keyword evidence="2" id="KW-1185">Reference proteome</keyword>
<evidence type="ECO:0000313" key="2">
    <source>
        <dbReference type="Proteomes" id="UP000049077"/>
    </source>
</evidence>
<dbReference type="Proteomes" id="UP000049077">
    <property type="component" value="Unassembled WGS sequence"/>
</dbReference>